<feature type="transmembrane region" description="Helical" evidence="1">
    <location>
        <begin position="238"/>
        <end position="261"/>
    </location>
</feature>
<feature type="signal peptide" evidence="2">
    <location>
        <begin position="1"/>
        <end position="23"/>
    </location>
</feature>
<feature type="transmembrane region" description="Helical" evidence="1">
    <location>
        <begin position="122"/>
        <end position="141"/>
    </location>
</feature>
<evidence type="ECO:0000313" key="3">
    <source>
        <dbReference type="EMBL" id="PWJ14756.1"/>
    </source>
</evidence>
<gene>
    <name evidence="3" type="ORF">IE37_00742</name>
</gene>
<dbReference type="AlphaFoldDB" id="A0A315Y3J8"/>
<evidence type="ECO:0000313" key="4">
    <source>
        <dbReference type="Proteomes" id="UP000245720"/>
    </source>
</evidence>
<reference evidence="3 4" key="1">
    <citation type="submission" date="2018-05" db="EMBL/GenBank/DDBJ databases">
        <title>The Hungate 1000. A catalogue of reference genomes from the rumen microbiome.</title>
        <authorList>
            <person name="Kelly W."/>
        </authorList>
    </citation>
    <scope>NUCLEOTIDE SEQUENCE [LARGE SCALE GENOMIC DNA]</scope>
    <source>
        <strain evidence="3 4">SAb67</strain>
    </source>
</reference>
<proteinExistence type="predicted"/>
<dbReference type="RefSeq" id="WP_109725616.1">
    <property type="nucleotide sequence ID" value="NZ_QGDI01000002.1"/>
</dbReference>
<dbReference type="EMBL" id="QGDI01000002">
    <property type="protein sequence ID" value="PWJ14756.1"/>
    <property type="molecule type" value="Genomic_DNA"/>
</dbReference>
<comment type="caution">
    <text evidence="3">The sequence shown here is derived from an EMBL/GenBank/DDBJ whole genome shotgun (WGS) entry which is preliminary data.</text>
</comment>
<dbReference type="OrthoDB" id="3193075at2"/>
<feature type="transmembrane region" description="Helical" evidence="1">
    <location>
        <begin position="169"/>
        <end position="193"/>
    </location>
</feature>
<protein>
    <recommendedName>
        <fullName evidence="5">HPP family protein</fullName>
    </recommendedName>
</protein>
<evidence type="ECO:0000256" key="1">
    <source>
        <dbReference type="SAM" id="Phobius"/>
    </source>
</evidence>
<feature type="chain" id="PRO_5016398999" description="HPP family protein" evidence="2">
    <location>
        <begin position="24"/>
        <end position="318"/>
    </location>
</feature>
<sequence>MQKIKSALPSLISLALAAGMVAAAELLHEKEIIFPEITAIAIGALAAPRQVWNTSRLRLLLTITACAAAGVGVVWLVPLPLAAQIPIGLILAFALITASGTEFLPAVSACVLPVLLGTRSPVYILSVIVMTSLILGVQLLLEKAGMREKYDFRPVVPDRELLILRGKQIVCASMICLIPALFHEIFFIAPPLIVGFAEMSKPASKLREKAPVTVWLIALAAAVGCASRYVICVTLGLPLTIAAVLSCGAILIAVNTAKLYFPPCGAAVTLPFIIPEAALLKFPFELTAGYVVLTAAVFLFFGERPLAPVRKIAAIIRR</sequence>
<keyword evidence="2" id="KW-0732">Signal</keyword>
<keyword evidence="1" id="KW-1133">Transmembrane helix</keyword>
<feature type="transmembrane region" description="Helical" evidence="1">
    <location>
        <begin position="281"/>
        <end position="301"/>
    </location>
</feature>
<accession>A0A315Y3J8</accession>
<name>A0A315Y3J8_RUMFL</name>
<dbReference type="Proteomes" id="UP000245720">
    <property type="component" value="Unassembled WGS sequence"/>
</dbReference>
<organism evidence="3 4">
    <name type="scientific">Ruminococcus flavefaciens</name>
    <dbReference type="NCBI Taxonomy" id="1265"/>
    <lineage>
        <taxon>Bacteria</taxon>
        <taxon>Bacillati</taxon>
        <taxon>Bacillota</taxon>
        <taxon>Clostridia</taxon>
        <taxon>Eubacteriales</taxon>
        <taxon>Oscillospiraceae</taxon>
        <taxon>Ruminococcus</taxon>
    </lineage>
</organism>
<keyword evidence="1" id="KW-0812">Transmembrane</keyword>
<keyword evidence="1" id="KW-0472">Membrane</keyword>
<feature type="transmembrane region" description="Helical" evidence="1">
    <location>
        <begin position="89"/>
        <end position="116"/>
    </location>
</feature>
<evidence type="ECO:0008006" key="5">
    <source>
        <dbReference type="Google" id="ProtNLM"/>
    </source>
</evidence>
<feature type="transmembrane region" description="Helical" evidence="1">
    <location>
        <begin position="213"/>
        <end position="231"/>
    </location>
</feature>
<feature type="transmembrane region" description="Helical" evidence="1">
    <location>
        <begin position="57"/>
        <end position="77"/>
    </location>
</feature>
<evidence type="ECO:0000256" key="2">
    <source>
        <dbReference type="SAM" id="SignalP"/>
    </source>
</evidence>